<reference evidence="1" key="3">
    <citation type="submission" date="2022-06" db="UniProtKB">
        <authorList>
            <consortium name="EnsemblPlants"/>
        </authorList>
    </citation>
    <scope>IDENTIFICATION</scope>
</reference>
<keyword evidence="2" id="KW-1185">Reference proteome</keyword>
<name>A0A8R7P591_TRIUA</name>
<evidence type="ECO:0000313" key="1">
    <source>
        <dbReference type="EnsemblPlants" id="TuG1812G0100002784.01.T01.cds262733"/>
    </source>
</evidence>
<evidence type="ECO:0000313" key="2">
    <source>
        <dbReference type="Proteomes" id="UP000015106"/>
    </source>
</evidence>
<proteinExistence type="predicted"/>
<dbReference type="EnsemblPlants" id="TuG1812G0100002784.01.T01">
    <property type="protein sequence ID" value="TuG1812G0100002784.01.T01.cds262733"/>
    <property type="gene ID" value="TuG1812G0100002784.01"/>
</dbReference>
<reference evidence="2" key="1">
    <citation type="journal article" date="2013" name="Nature">
        <title>Draft genome of the wheat A-genome progenitor Triticum urartu.</title>
        <authorList>
            <person name="Ling H.Q."/>
            <person name="Zhao S."/>
            <person name="Liu D."/>
            <person name="Wang J."/>
            <person name="Sun H."/>
            <person name="Zhang C."/>
            <person name="Fan H."/>
            <person name="Li D."/>
            <person name="Dong L."/>
            <person name="Tao Y."/>
            <person name="Gao C."/>
            <person name="Wu H."/>
            <person name="Li Y."/>
            <person name="Cui Y."/>
            <person name="Guo X."/>
            <person name="Zheng S."/>
            <person name="Wang B."/>
            <person name="Yu K."/>
            <person name="Liang Q."/>
            <person name="Yang W."/>
            <person name="Lou X."/>
            <person name="Chen J."/>
            <person name="Feng M."/>
            <person name="Jian J."/>
            <person name="Zhang X."/>
            <person name="Luo G."/>
            <person name="Jiang Y."/>
            <person name="Liu J."/>
            <person name="Wang Z."/>
            <person name="Sha Y."/>
            <person name="Zhang B."/>
            <person name="Wu H."/>
            <person name="Tang D."/>
            <person name="Shen Q."/>
            <person name="Xue P."/>
            <person name="Zou S."/>
            <person name="Wang X."/>
            <person name="Liu X."/>
            <person name="Wang F."/>
            <person name="Yang Y."/>
            <person name="An X."/>
            <person name="Dong Z."/>
            <person name="Zhang K."/>
            <person name="Zhang X."/>
            <person name="Luo M.C."/>
            <person name="Dvorak J."/>
            <person name="Tong Y."/>
            <person name="Wang J."/>
            <person name="Yang H."/>
            <person name="Li Z."/>
            <person name="Wang D."/>
            <person name="Zhang A."/>
            <person name="Wang J."/>
        </authorList>
    </citation>
    <scope>NUCLEOTIDE SEQUENCE</scope>
    <source>
        <strain evidence="2">cv. G1812</strain>
    </source>
</reference>
<dbReference type="AlphaFoldDB" id="A0A8R7P591"/>
<organism evidence="1 2">
    <name type="scientific">Triticum urartu</name>
    <name type="common">Red wild einkorn</name>
    <name type="synonym">Crithodium urartu</name>
    <dbReference type="NCBI Taxonomy" id="4572"/>
    <lineage>
        <taxon>Eukaryota</taxon>
        <taxon>Viridiplantae</taxon>
        <taxon>Streptophyta</taxon>
        <taxon>Embryophyta</taxon>
        <taxon>Tracheophyta</taxon>
        <taxon>Spermatophyta</taxon>
        <taxon>Magnoliopsida</taxon>
        <taxon>Liliopsida</taxon>
        <taxon>Poales</taxon>
        <taxon>Poaceae</taxon>
        <taxon>BOP clade</taxon>
        <taxon>Pooideae</taxon>
        <taxon>Triticodae</taxon>
        <taxon>Triticeae</taxon>
        <taxon>Triticinae</taxon>
        <taxon>Triticum</taxon>
    </lineage>
</organism>
<accession>A0A8R7P591</accession>
<gene>
    <name evidence="1" type="primary">LOC125515616</name>
</gene>
<dbReference type="Proteomes" id="UP000015106">
    <property type="component" value="Chromosome 1"/>
</dbReference>
<reference evidence="1" key="2">
    <citation type="submission" date="2018-03" db="EMBL/GenBank/DDBJ databases">
        <title>The Triticum urartu genome reveals the dynamic nature of wheat genome evolution.</title>
        <authorList>
            <person name="Ling H."/>
            <person name="Ma B."/>
            <person name="Shi X."/>
            <person name="Liu H."/>
            <person name="Dong L."/>
            <person name="Sun H."/>
            <person name="Cao Y."/>
            <person name="Gao Q."/>
            <person name="Zheng S."/>
            <person name="Li Y."/>
            <person name="Yu Y."/>
            <person name="Du H."/>
            <person name="Qi M."/>
            <person name="Li Y."/>
            <person name="Yu H."/>
            <person name="Cui Y."/>
            <person name="Wang N."/>
            <person name="Chen C."/>
            <person name="Wu H."/>
            <person name="Zhao Y."/>
            <person name="Zhang J."/>
            <person name="Li Y."/>
            <person name="Zhou W."/>
            <person name="Zhang B."/>
            <person name="Hu W."/>
            <person name="Eijk M."/>
            <person name="Tang J."/>
            <person name="Witsenboer H."/>
            <person name="Zhao S."/>
            <person name="Li Z."/>
            <person name="Zhang A."/>
            <person name="Wang D."/>
            <person name="Liang C."/>
        </authorList>
    </citation>
    <scope>NUCLEOTIDE SEQUENCE [LARGE SCALE GENOMIC DNA]</scope>
    <source>
        <strain evidence="1">cv. G1812</strain>
    </source>
</reference>
<protein>
    <submittedName>
        <fullName evidence="1">Uncharacterized protein</fullName>
    </submittedName>
</protein>
<dbReference type="Gramene" id="TuG1812G0100002784.01.T01">
    <property type="protein sequence ID" value="TuG1812G0100002784.01.T01.cds262733"/>
    <property type="gene ID" value="TuG1812G0100002784.01"/>
</dbReference>
<sequence length="184" mass="20245">MLVEGRRVLVLQPPLPVQRDAERHHGVVLAVDLRRREQVLGDVAIVLAAVGLYVRQERLCVEDGLEPVLGQAPPVLHLLDHVRRQHPSPGSVAHHVAERAADAPEPDGLTNHHRHGHQRSCDLLLSAGAGREALRRGLELLLAEGECLECRLGHSRHVAVAIAERNRRRAGDERATEELGPQTV</sequence>